<protein>
    <submittedName>
        <fullName evidence="1">13542_t:CDS:1</fullName>
    </submittedName>
</protein>
<dbReference type="Proteomes" id="UP000789396">
    <property type="component" value="Unassembled WGS sequence"/>
</dbReference>
<gene>
    <name evidence="1" type="ORF">RFULGI_LOCUS18361</name>
</gene>
<accession>A0A9N9K3R7</accession>
<reference evidence="1" key="1">
    <citation type="submission" date="2021-06" db="EMBL/GenBank/DDBJ databases">
        <authorList>
            <person name="Kallberg Y."/>
            <person name="Tangrot J."/>
            <person name="Rosling A."/>
        </authorList>
    </citation>
    <scope>NUCLEOTIDE SEQUENCE</scope>
    <source>
        <strain evidence="1">IN212</strain>
    </source>
</reference>
<comment type="caution">
    <text evidence="1">The sequence shown here is derived from an EMBL/GenBank/DDBJ whole genome shotgun (WGS) entry which is preliminary data.</text>
</comment>
<sequence>MEVDSEIHARRERRQELKIANLTAWRQGKPAEYQQQLLKDVKTLTLEKYISEVVVA</sequence>
<name>A0A9N9K3R7_9GLOM</name>
<dbReference type="EMBL" id="CAJVPZ010079785">
    <property type="protein sequence ID" value="CAG8807234.1"/>
    <property type="molecule type" value="Genomic_DNA"/>
</dbReference>
<organism evidence="1 2">
    <name type="scientific">Racocetra fulgida</name>
    <dbReference type="NCBI Taxonomy" id="60492"/>
    <lineage>
        <taxon>Eukaryota</taxon>
        <taxon>Fungi</taxon>
        <taxon>Fungi incertae sedis</taxon>
        <taxon>Mucoromycota</taxon>
        <taxon>Glomeromycotina</taxon>
        <taxon>Glomeromycetes</taxon>
        <taxon>Diversisporales</taxon>
        <taxon>Gigasporaceae</taxon>
        <taxon>Racocetra</taxon>
    </lineage>
</organism>
<keyword evidence="2" id="KW-1185">Reference proteome</keyword>
<feature type="non-terminal residue" evidence="1">
    <location>
        <position position="56"/>
    </location>
</feature>
<proteinExistence type="predicted"/>
<dbReference type="AlphaFoldDB" id="A0A9N9K3R7"/>
<evidence type="ECO:0000313" key="2">
    <source>
        <dbReference type="Proteomes" id="UP000789396"/>
    </source>
</evidence>
<dbReference type="Gene3D" id="1.25.40.180">
    <property type="match status" value="1"/>
</dbReference>
<evidence type="ECO:0000313" key="1">
    <source>
        <dbReference type="EMBL" id="CAG8807234.1"/>
    </source>
</evidence>